<comment type="caution">
    <text evidence="2">The sequence shown here is derived from an EMBL/GenBank/DDBJ whole genome shotgun (WGS) entry which is preliminary data.</text>
</comment>
<feature type="region of interest" description="Disordered" evidence="1">
    <location>
        <begin position="22"/>
        <end position="46"/>
    </location>
</feature>
<evidence type="ECO:0000313" key="3">
    <source>
        <dbReference type="Proteomes" id="UP001157126"/>
    </source>
</evidence>
<dbReference type="EMBL" id="BSUO01000001">
    <property type="protein sequence ID" value="GMA41550.1"/>
    <property type="molecule type" value="Genomic_DNA"/>
</dbReference>
<evidence type="ECO:0000256" key="1">
    <source>
        <dbReference type="SAM" id="MobiDB-lite"/>
    </source>
</evidence>
<protein>
    <submittedName>
        <fullName evidence="2">Uncharacterized protein</fullName>
    </submittedName>
</protein>
<keyword evidence="3" id="KW-1185">Reference proteome</keyword>
<accession>A0ABQ6IW12</accession>
<name>A0ABQ6IW12_9MICO</name>
<proteinExistence type="predicted"/>
<dbReference type="Proteomes" id="UP001157126">
    <property type="component" value="Unassembled WGS sequence"/>
</dbReference>
<reference evidence="3" key="1">
    <citation type="journal article" date="2019" name="Int. J. Syst. Evol. Microbiol.">
        <title>The Global Catalogue of Microorganisms (GCM) 10K type strain sequencing project: providing services to taxonomists for standard genome sequencing and annotation.</title>
        <authorList>
            <consortium name="The Broad Institute Genomics Platform"/>
            <consortium name="The Broad Institute Genome Sequencing Center for Infectious Disease"/>
            <person name="Wu L."/>
            <person name="Ma J."/>
        </authorList>
    </citation>
    <scope>NUCLEOTIDE SEQUENCE [LARGE SCALE GENOMIC DNA]</scope>
    <source>
        <strain evidence="3">NBRC 113072</strain>
    </source>
</reference>
<gene>
    <name evidence="2" type="ORF">GCM10025883_35950</name>
</gene>
<evidence type="ECO:0000313" key="2">
    <source>
        <dbReference type="EMBL" id="GMA41550.1"/>
    </source>
</evidence>
<sequence length="190" mass="19625">MSPRQYGTVTAREQGVIGASPVSARCPDGGHEGAGEALTGSRSAHYGGSVTDESLRTSISMAALAGGTVAVWTALPEYVEGRWTRLAARAALLTVSSIGVALIDDEPTPRPDRDEKMASLSRALEDPAQRAAIWMIGLVGLSAVSAVEHRMLDAAAARIRARGVRAPRTMLGLGLGAVAAGTQLAPTPKE</sequence>
<organism evidence="2 3">
    <name type="scientific">Mobilicoccus caccae</name>
    <dbReference type="NCBI Taxonomy" id="1859295"/>
    <lineage>
        <taxon>Bacteria</taxon>
        <taxon>Bacillati</taxon>
        <taxon>Actinomycetota</taxon>
        <taxon>Actinomycetes</taxon>
        <taxon>Micrococcales</taxon>
        <taxon>Dermatophilaceae</taxon>
        <taxon>Mobilicoccus</taxon>
    </lineage>
</organism>